<dbReference type="KEGG" id="elux:BTN50_0263"/>
<keyword evidence="7 18" id="KW-0808">Transferase</keyword>
<evidence type="ECO:0000256" key="15">
    <source>
        <dbReference type="ARBA" id="ARBA00031306"/>
    </source>
</evidence>
<evidence type="ECO:0000256" key="3">
    <source>
        <dbReference type="ARBA" id="ARBA00016337"/>
    </source>
</evidence>
<evidence type="ECO:0000313" key="21">
    <source>
        <dbReference type="Proteomes" id="UP000218160"/>
    </source>
</evidence>
<keyword evidence="5" id="KW-0997">Cell inner membrane</keyword>
<keyword evidence="21" id="KW-1185">Reference proteome</keyword>
<dbReference type="GO" id="GO:0005886">
    <property type="term" value="C:plasma membrane"/>
    <property type="evidence" value="ECO:0007669"/>
    <property type="project" value="UniProtKB-SubCell"/>
</dbReference>
<keyword evidence="14 20" id="KW-0449">Lipoprotein</keyword>
<keyword evidence="12" id="KW-0472">Membrane</keyword>
<keyword evidence="8 18" id="KW-0479">Metal-binding</keyword>
<comment type="similarity">
    <text evidence="1 18">Belongs to the ApbE family.</text>
</comment>
<evidence type="ECO:0000313" key="20">
    <source>
        <dbReference type="EMBL" id="ATF08801.1"/>
    </source>
</evidence>
<evidence type="ECO:0000256" key="6">
    <source>
        <dbReference type="ARBA" id="ARBA00022630"/>
    </source>
</evidence>
<dbReference type="SUPFAM" id="SSF143631">
    <property type="entry name" value="ApbE-like"/>
    <property type="match status" value="1"/>
</dbReference>
<feature type="binding site" evidence="19">
    <location>
        <position position="293"/>
    </location>
    <ligand>
        <name>Mg(2+)</name>
        <dbReference type="ChEBI" id="CHEBI:18420"/>
    </ligand>
</feature>
<evidence type="ECO:0000256" key="17">
    <source>
        <dbReference type="ARBA" id="ARBA00060485"/>
    </source>
</evidence>
<dbReference type="GO" id="GO:0016740">
    <property type="term" value="F:transferase activity"/>
    <property type="evidence" value="ECO:0007669"/>
    <property type="project" value="UniProtKB-UniRule"/>
</dbReference>
<evidence type="ECO:0000256" key="2">
    <source>
        <dbReference type="ARBA" id="ARBA00011955"/>
    </source>
</evidence>
<evidence type="ECO:0000256" key="14">
    <source>
        <dbReference type="ARBA" id="ARBA00023288"/>
    </source>
</evidence>
<keyword evidence="11 18" id="KW-0460">Magnesium</keyword>
<dbReference type="EMBL" id="CP020660">
    <property type="protein sequence ID" value="ATF08801.1"/>
    <property type="molecule type" value="Genomic_DNA"/>
</dbReference>
<evidence type="ECO:0000256" key="4">
    <source>
        <dbReference type="ARBA" id="ARBA00022475"/>
    </source>
</evidence>
<evidence type="ECO:0000256" key="1">
    <source>
        <dbReference type="ARBA" id="ARBA00008282"/>
    </source>
</evidence>
<evidence type="ECO:0000256" key="10">
    <source>
        <dbReference type="ARBA" id="ARBA00022827"/>
    </source>
</evidence>
<comment type="catalytic activity">
    <reaction evidence="16 18">
        <text>L-threonyl-[protein] + FAD = FMN-L-threonyl-[protein] + AMP + H(+)</text>
        <dbReference type="Rhea" id="RHEA:36847"/>
        <dbReference type="Rhea" id="RHEA-COMP:11060"/>
        <dbReference type="Rhea" id="RHEA-COMP:11061"/>
        <dbReference type="ChEBI" id="CHEBI:15378"/>
        <dbReference type="ChEBI" id="CHEBI:30013"/>
        <dbReference type="ChEBI" id="CHEBI:57692"/>
        <dbReference type="ChEBI" id="CHEBI:74257"/>
        <dbReference type="ChEBI" id="CHEBI:456215"/>
        <dbReference type="EC" id="2.7.1.180"/>
    </reaction>
</comment>
<dbReference type="InterPro" id="IPR003374">
    <property type="entry name" value="ApbE-like_sf"/>
</dbReference>
<dbReference type="Pfam" id="PF02424">
    <property type="entry name" value="ApbE"/>
    <property type="match status" value="1"/>
</dbReference>
<proteinExistence type="inferred from homology"/>
<keyword evidence="6 18" id="KW-0285">Flavoprotein</keyword>
<evidence type="ECO:0000256" key="19">
    <source>
        <dbReference type="PIRSR" id="PIRSR006268-2"/>
    </source>
</evidence>
<dbReference type="RefSeq" id="WP_096618712.1">
    <property type="nucleotide sequence ID" value="NZ_CP020660.1"/>
</dbReference>
<dbReference type="Gene3D" id="3.10.520.10">
    <property type="entry name" value="ApbE-like domains"/>
    <property type="match status" value="1"/>
</dbReference>
<comment type="cofactor">
    <cofactor evidence="19">
        <name>Mg(2+)</name>
        <dbReference type="ChEBI" id="CHEBI:18420"/>
    </cofactor>
    <cofactor evidence="19">
        <name>Mn(2+)</name>
        <dbReference type="ChEBI" id="CHEBI:29035"/>
    </cofactor>
    <text evidence="19">Magnesium. Can also use manganese.</text>
</comment>
<dbReference type="GO" id="GO:0046872">
    <property type="term" value="F:metal ion binding"/>
    <property type="evidence" value="ECO:0007669"/>
    <property type="project" value="UniProtKB-UniRule"/>
</dbReference>
<evidence type="ECO:0000256" key="18">
    <source>
        <dbReference type="PIRNR" id="PIRNR006268"/>
    </source>
</evidence>
<keyword evidence="9" id="KW-0732">Signal</keyword>
<evidence type="ECO:0000256" key="7">
    <source>
        <dbReference type="ARBA" id="ARBA00022679"/>
    </source>
</evidence>
<dbReference type="InterPro" id="IPR024932">
    <property type="entry name" value="ApbE"/>
</dbReference>
<evidence type="ECO:0000256" key="11">
    <source>
        <dbReference type="ARBA" id="ARBA00022842"/>
    </source>
</evidence>
<accession>A0A291B725</accession>
<comment type="subcellular location">
    <subcellularLocation>
        <location evidence="17">Cell inner membrane</location>
        <topology evidence="17">Lipid-anchor</topology>
        <orientation evidence="17">Periplasmic side</orientation>
    </subcellularLocation>
</comment>
<gene>
    <name evidence="20" type="ORF">BTN50_0263</name>
</gene>
<organism evidence="20 21">
    <name type="scientific">Candidatus Enterovibrio altilux</name>
    <dbReference type="NCBI Taxonomy" id="1927128"/>
    <lineage>
        <taxon>Bacteria</taxon>
        <taxon>Pseudomonadati</taxon>
        <taxon>Pseudomonadota</taxon>
        <taxon>Gammaproteobacteria</taxon>
        <taxon>Vibrionales</taxon>
        <taxon>Vibrionaceae</taxon>
        <taxon>Enterovibrio</taxon>
    </lineage>
</organism>
<evidence type="ECO:0000256" key="8">
    <source>
        <dbReference type="ARBA" id="ARBA00022723"/>
    </source>
</evidence>
<reference evidence="21" key="1">
    <citation type="submission" date="2017-04" db="EMBL/GenBank/DDBJ databases">
        <title>Genome evolution of the luminous symbionts of deep sea anglerfish.</title>
        <authorList>
            <person name="Hendry T.A."/>
        </authorList>
    </citation>
    <scope>NUCLEOTIDE SEQUENCE [LARGE SCALE GENOMIC DNA]</scope>
</reference>
<dbReference type="PANTHER" id="PTHR30040:SF2">
    <property type="entry name" value="FAD:PROTEIN FMN TRANSFERASE"/>
    <property type="match status" value="1"/>
</dbReference>
<dbReference type="Proteomes" id="UP000218160">
    <property type="component" value="Chromosome 1"/>
</dbReference>
<evidence type="ECO:0000256" key="16">
    <source>
        <dbReference type="ARBA" id="ARBA00048540"/>
    </source>
</evidence>
<dbReference type="FunFam" id="3.10.520.10:FF:000001">
    <property type="entry name" value="FAD:protein FMN transferase"/>
    <property type="match status" value="1"/>
</dbReference>
<dbReference type="AlphaFoldDB" id="A0A291B725"/>
<name>A0A291B725_9GAMM</name>
<dbReference type="EC" id="2.7.1.180" evidence="2 18"/>
<keyword evidence="4" id="KW-1003">Cell membrane</keyword>
<evidence type="ECO:0000256" key="13">
    <source>
        <dbReference type="ARBA" id="ARBA00023139"/>
    </source>
</evidence>
<dbReference type="PANTHER" id="PTHR30040">
    <property type="entry name" value="THIAMINE BIOSYNTHESIS LIPOPROTEIN APBE"/>
    <property type="match status" value="1"/>
</dbReference>
<keyword evidence="10 18" id="KW-0274">FAD</keyword>
<evidence type="ECO:0000256" key="9">
    <source>
        <dbReference type="ARBA" id="ARBA00022729"/>
    </source>
</evidence>
<sequence>MRKIFLTIGLLISSLLVLESCKQTPKQMHLTGSTMGTYYSVKFLNNVVLPRIEEVHTEIDKRLALVNTHMSTYRKTSELSLFNQHKDRSPFRVSVDTAEVINEALRINKISNGALDVTVGPLVNLWGFGPEERPDRVPSDELIAQRRAMTGIRHLSVDGNNLIKTNPDLYVDLSSIAKGFGVDVIASYLTELGLKNYLVEIGGELKLKGMNAESQPWRIAIEKPNNAQQTIQEIIAPGDMAMATSGNYKNYFEVDGIRYSHIINPATAKPINHRMVSVTIVDKSCMTADGFSTAFMVMGPEDALVVANDEAIAAFFIVKTDTGFTEIASDAFKKYLLY</sequence>
<dbReference type="PIRSF" id="PIRSF006268">
    <property type="entry name" value="ApbE"/>
    <property type="match status" value="1"/>
</dbReference>
<keyword evidence="13" id="KW-0564">Palmitate</keyword>
<feature type="binding site" evidence="19">
    <location>
        <position position="175"/>
    </location>
    <ligand>
        <name>Mg(2+)</name>
        <dbReference type="ChEBI" id="CHEBI:18420"/>
    </ligand>
</feature>
<evidence type="ECO:0000256" key="12">
    <source>
        <dbReference type="ARBA" id="ARBA00023136"/>
    </source>
</evidence>
<feature type="binding site" evidence="19">
    <location>
        <position position="289"/>
    </location>
    <ligand>
        <name>Mg(2+)</name>
        <dbReference type="ChEBI" id="CHEBI:18420"/>
    </ligand>
</feature>
<protein>
    <recommendedName>
        <fullName evidence="3 18">FAD:protein FMN transferase</fullName>
        <ecNumber evidence="2 18">2.7.1.180</ecNumber>
    </recommendedName>
    <alternativeName>
        <fullName evidence="15 18">Flavin transferase</fullName>
    </alternativeName>
</protein>
<evidence type="ECO:0000256" key="5">
    <source>
        <dbReference type="ARBA" id="ARBA00022519"/>
    </source>
</evidence>